<sequence>ILFGEQFRCSLNSNSRCFLVWRKERIRNLSFLVCETSRFRDRGLMVWGGIKTNGFTELHIFQAASVNTRR</sequence>
<dbReference type="EMBL" id="KK113028">
    <property type="protein sequence ID" value="KFM59149.1"/>
    <property type="molecule type" value="Genomic_DNA"/>
</dbReference>
<dbReference type="AlphaFoldDB" id="A0A087T210"/>
<dbReference type="Proteomes" id="UP000054359">
    <property type="component" value="Unassembled WGS sequence"/>
</dbReference>
<gene>
    <name evidence="1" type="ORF">X975_03322</name>
</gene>
<keyword evidence="2" id="KW-1185">Reference proteome</keyword>
<proteinExistence type="predicted"/>
<feature type="non-terminal residue" evidence="1">
    <location>
        <position position="1"/>
    </location>
</feature>
<name>A0A087T210_STEMI</name>
<organism evidence="1 2">
    <name type="scientific">Stegodyphus mimosarum</name>
    <name type="common">African social velvet spider</name>
    <dbReference type="NCBI Taxonomy" id="407821"/>
    <lineage>
        <taxon>Eukaryota</taxon>
        <taxon>Metazoa</taxon>
        <taxon>Ecdysozoa</taxon>
        <taxon>Arthropoda</taxon>
        <taxon>Chelicerata</taxon>
        <taxon>Arachnida</taxon>
        <taxon>Araneae</taxon>
        <taxon>Araneomorphae</taxon>
        <taxon>Entelegynae</taxon>
        <taxon>Eresoidea</taxon>
        <taxon>Eresidae</taxon>
        <taxon>Stegodyphus</taxon>
    </lineage>
</organism>
<protein>
    <submittedName>
        <fullName evidence="1">Uncharacterized protein</fullName>
    </submittedName>
</protein>
<accession>A0A087T210</accession>
<reference evidence="1 2" key="1">
    <citation type="submission" date="2013-11" db="EMBL/GenBank/DDBJ databases">
        <title>Genome sequencing of Stegodyphus mimosarum.</title>
        <authorList>
            <person name="Bechsgaard J."/>
        </authorList>
    </citation>
    <scope>NUCLEOTIDE SEQUENCE [LARGE SCALE GENOMIC DNA]</scope>
</reference>
<evidence type="ECO:0000313" key="2">
    <source>
        <dbReference type="Proteomes" id="UP000054359"/>
    </source>
</evidence>
<evidence type="ECO:0000313" key="1">
    <source>
        <dbReference type="EMBL" id="KFM59149.1"/>
    </source>
</evidence>
<feature type="non-terminal residue" evidence="1">
    <location>
        <position position="70"/>
    </location>
</feature>